<gene>
    <name evidence="2" type="ORF">J2X21_004353</name>
</gene>
<sequence length="137" mass="14679">MTPKPRALAAICLVLSLGLPACANETTRAQTPVQALQAIERAIGEAPCDSNADCRTIGVGAKACGGPERYLPWSVRYTQADKLQRLVEQHRSLRTSENTRDGRVSNCAVVTDLGTTCVARRCQMNPPGSDAGIQLTR</sequence>
<evidence type="ECO:0000313" key="3">
    <source>
        <dbReference type="Proteomes" id="UP001180825"/>
    </source>
</evidence>
<name>A0ABU2AF08_9BURK</name>
<keyword evidence="3" id="KW-1185">Reference proteome</keyword>
<evidence type="ECO:0000256" key="1">
    <source>
        <dbReference type="SAM" id="SignalP"/>
    </source>
</evidence>
<feature type="chain" id="PRO_5045960652" evidence="1">
    <location>
        <begin position="24"/>
        <end position="137"/>
    </location>
</feature>
<reference evidence="2 3" key="1">
    <citation type="submission" date="2023-07" db="EMBL/GenBank/DDBJ databases">
        <title>Sorghum-associated microbial communities from plants grown in Nebraska, USA.</title>
        <authorList>
            <person name="Schachtman D."/>
        </authorList>
    </citation>
    <scope>NUCLEOTIDE SEQUENCE [LARGE SCALE GENOMIC DNA]</scope>
    <source>
        <strain evidence="2 3">BE316</strain>
    </source>
</reference>
<comment type="caution">
    <text evidence="2">The sequence shown here is derived from an EMBL/GenBank/DDBJ whole genome shotgun (WGS) entry which is preliminary data.</text>
</comment>
<organism evidence="2 3">
    <name type="scientific">Roseateles asaccharophilus</name>
    <dbReference type="NCBI Taxonomy" id="582607"/>
    <lineage>
        <taxon>Bacteria</taxon>
        <taxon>Pseudomonadati</taxon>
        <taxon>Pseudomonadota</taxon>
        <taxon>Betaproteobacteria</taxon>
        <taxon>Burkholderiales</taxon>
        <taxon>Sphaerotilaceae</taxon>
        <taxon>Roseateles</taxon>
    </lineage>
</organism>
<accession>A0ABU2AF08</accession>
<dbReference type="RefSeq" id="WP_310332103.1">
    <property type="nucleotide sequence ID" value="NZ_JAVDXV010000009.1"/>
</dbReference>
<evidence type="ECO:0000313" key="2">
    <source>
        <dbReference type="EMBL" id="MDR7335188.1"/>
    </source>
</evidence>
<protein>
    <submittedName>
        <fullName evidence="2">Uncharacterized protein</fullName>
    </submittedName>
</protein>
<dbReference type="Proteomes" id="UP001180825">
    <property type="component" value="Unassembled WGS sequence"/>
</dbReference>
<proteinExistence type="predicted"/>
<feature type="signal peptide" evidence="1">
    <location>
        <begin position="1"/>
        <end position="23"/>
    </location>
</feature>
<dbReference type="EMBL" id="JAVDXV010000009">
    <property type="protein sequence ID" value="MDR7335188.1"/>
    <property type="molecule type" value="Genomic_DNA"/>
</dbReference>
<keyword evidence="1" id="KW-0732">Signal</keyword>